<evidence type="ECO:0000259" key="4">
    <source>
        <dbReference type="PROSITE" id="PS52004"/>
    </source>
</evidence>
<name>A0ABC8C113_9ACTN</name>
<dbReference type="PROSITE" id="PS52004">
    <property type="entry name" value="KS3_2"/>
    <property type="match status" value="1"/>
</dbReference>
<dbReference type="EMBL" id="CP020563">
    <property type="protein sequence ID" value="ARF75828.1"/>
    <property type="molecule type" value="Genomic_DNA"/>
</dbReference>
<dbReference type="InterPro" id="IPR014031">
    <property type="entry name" value="Ketoacyl_synth_C"/>
</dbReference>
<dbReference type="AlphaFoldDB" id="A0ABC8C113"/>
<sequence>MTYFGGSALPWTEDSQQRNTPIAVVGIGCRLPGADSAEALWEQLLGGTDAIRRVPEDRFSGAEGPAYDTWRGGFLDDVESFDAGFFGIAPQDAEVMDPQQRILLPVAWEALEDAGILPAEWGGARTAVYVGQAHGDNWDRTRDGRGGSLDLGCLVGTHQRSMLAGRLSYHLGLHGPSVTVDAAQASSLAALHLACLSLRAGESALALAGGANLILGPDATGMFDSAGVLSEAGRCAFGDAGADGFVRSDGVAVAVLKRLDRALADGDRVRAVILGSALSHDGADKGHLLDPSRVGQARAMRWAYEDAGVAPGEVDYVEAHGTGTRIDAVELGALGDVLAEGRRPGHRCLVGSAKSNIGHTEAAAGIVGVIKTVLCLEHGQVPPSLHFQKPSPGVDWARVPLAVPTSVEPLGTPGRRPTAAVNGQSISGVNAHVVLTRLDTPNTPDGAARDDGPWPLTLSAPSRAALDGLVRSYIAHLAPDGAGRHDRTRDICWTATTRRTRHAHRLTVHGSDHAELRGALLSLLGTPDDRVSASAEASAEDIAAAFPAAGAVVSLPAHPWQPVRHPLINSTDH</sequence>
<keyword evidence="3" id="KW-0808">Transferase</keyword>
<proteinExistence type="inferred from homology"/>
<keyword evidence="2" id="KW-0597">Phosphoprotein</keyword>
<dbReference type="RefSeq" id="WP_084750687.1">
    <property type="nucleotide sequence ID" value="NZ_CP020563.1"/>
</dbReference>
<dbReference type="SMART" id="SM00825">
    <property type="entry name" value="PKS_KS"/>
    <property type="match status" value="1"/>
</dbReference>
<evidence type="ECO:0000256" key="2">
    <source>
        <dbReference type="ARBA" id="ARBA00022553"/>
    </source>
</evidence>
<dbReference type="GO" id="GO:0016747">
    <property type="term" value="F:acyltransferase activity, transferring groups other than amino-acyl groups"/>
    <property type="evidence" value="ECO:0007669"/>
    <property type="project" value="UniProtKB-ARBA"/>
</dbReference>
<dbReference type="Pfam" id="PF22621">
    <property type="entry name" value="CurL-like_PKS_C"/>
    <property type="match status" value="1"/>
</dbReference>
<dbReference type="Gene3D" id="3.40.47.10">
    <property type="match status" value="1"/>
</dbReference>
<organism evidence="5 6">
    <name type="scientific">Kitasatospora albolonga</name>
    <dbReference type="NCBI Taxonomy" id="68173"/>
    <lineage>
        <taxon>Bacteria</taxon>
        <taxon>Bacillati</taxon>
        <taxon>Actinomycetota</taxon>
        <taxon>Actinomycetes</taxon>
        <taxon>Kitasatosporales</taxon>
        <taxon>Streptomycetaceae</taxon>
        <taxon>Kitasatospora</taxon>
    </lineage>
</organism>
<dbReference type="InterPro" id="IPR020841">
    <property type="entry name" value="PKS_Beta-ketoAc_synthase_dom"/>
</dbReference>
<evidence type="ECO:0000256" key="3">
    <source>
        <dbReference type="RuleBase" id="RU003694"/>
    </source>
</evidence>
<evidence type="ECO:0000313" key="5">
    <source>
        <dbReference type="EMBL" id="ARF75828.1"/>
    </source>
</evidence>
<evidence type="ECO:0000313" key="6">
    <source>
        <dbReference type="Proteomes" id="UP000192251"/>
    </source>
</evidence>
<dbReference type="Proteomes" id="UP000192251">
    <property type="component" value="Chromosome"/>
</dbReference>
<accession>A0ABC8C113</accession>
<dbReference type="InterPro" id="IPR016039">
    <property type="entry name" value="Thiolase-like"/>
</dbReference>
<evidence type="ECO:0000256" key="1">
    <source>
        <dbReference type="ARBA" id="ARBA00022450"/>
    </source>
</evidence>
<dbReference type="KEGG" id="kab:B7C62_28860"/>
<dbReference type="CDD" id="cd00833">
    <property type="entry name" value="PKS"/>
    <property type="match status" value="1"/>
</dbReference>
<dbReference type="InterPro" id="IPR014030">
    <property type="entry name" value="Ketoacyl_synth_N"/>
</dbReference>
<dbReference type="SUPFAM" id="SSF53901">
    <property type="entry name" value="Thiolase-like"/>
    <property type="match status" value="1"/>
</dbReference>
<gene>
    <name evidence="5" type="ORF">B7C62_28860</name>
</gene>
<dbReference type="Gene3D" id="3.30.70.3290">
    <property type="match status" value="1"/>
</dbReference>
<protein>
    <recommendedName>
        <fullName evidence="4">Ketosynthase family 3 (KS3) domain-containing protein</fullName>
    </recommendedName>
</protein>
<dbReference type="PANTHER" id="PTHR43775">
    <property type="entry name" value="FATTY ACID SYNTHASE"/>
    <property type="match status" value="1"/>
</dbReference>
<comment type="similarity">
    <text evidence="3">Belongs to the thiolase-like superfamily. Beta-ketoacyl-ACP synthases family.</text>
</comment>
<feature type="domain" description="Ketosynthase family 3 (KS3)" evidence="4">
    <location>
        <begin position="19"/>
        <end position="437"/>
    </location>
</feature>
<dbReference type="InterPro" id="IPR050091">
    <property type="entry name" value="PKS_NRPS_Biosynth_Enz"/>
</dbReference>
<keyword evidence="6" id="KW-1185">Reference proteome</keyword>
<keyword evidence="1" id="KW-0596">Phosphopantetheine</keyword>
<dbReference type="Pfam" id="PF02801">
    <property type="entry name" value="Ketoacyl-synt_C"/>
    <property type="match status" value="1"/>
</dbReference>
<dbReference type="Pfam" id="PF00109">
    <property type="entry name" value="ketoacyl-synt"/>
    <property type="match status" value="1"/>
</dbReference>
<reference evidence="5 6" key="1">
    <citation type="submission" date="2017-04" db="EMBL/GenBank/DDBJ databases">
        <title>The complete genome sequence of Streptomyces albolongus YIM 101047, the producer of novel bafilomycins and novel odoriferous sesquiterpenoids.</title>
        <authorList>
            <person name="Yin M."/>
            <person name="Jiang Y."/>
        </authorList>
    </citation>
    <scope>NUCLEOTIDE SEQUENCE [LARGE SCALE GENOMIC DNA]</scope>
    <source>
        <strain evidence="5 6">YIM 101047</strain>
    </source>
</reference>
<dbReference type="PANTHER" id="PTHR43775:SF37">
    <property type="entry name" value="SI:DKEY-61P9.11"/>
    <property type="match status" value="1"/>
</dbReference>